<evidence type="ECO:0000256" key="1">
    <source>
        <dbReference type="SAM" id="MobiDB-lite"/>
    </source>
</evidence>
<evidence type="ECO:0000313" key="3">
    <source>
        <dbReference type="Proteomes" id="UP000008370"/>
    </source>
</evidence>
<dbReference type="KEGG" id="pco:PHACADRAFT_207955"/>
<dbReference type="Gene3D" id="3.90.70.10">
    <property type="entry name" value="Cysteine proteinases"/>
    <property type="match status" value="1"/>
</dbReference>
<feature type="region of interest" description="Disordered" evidence="1">
    <location>
        <begin position="88"/>
        <end position="114"/>
    </location>
</feature>
<dbReference type="EMBL" id="JH930471">
    <property type="protein sequence ID" value="EKM56764.1"/>
    <property type="molecule type" value="Genomic_DNA"/>
</dbReference>
<dbReference type="AlphaFoldDB" id="K5WCN2"/>
<dbReference type="Gene3D" id="6.10.140.100">
    <property type="match status" value="1"/>
</dbReference>
<name>K5WCN2_PHACS</name>
<dbReference type="InterPro" id="IPR055335">
    <property type="entry name" value="Ucp6/RUP1"/>
</dbReference>
<proteinExistence type="predicted"/>
<dbReference type="Proteomes" id="UP000008370">
    <property type="component" value="Unassembled WGS sequence"/>
</dbReference>
<dbReference type="PANTHER" id="PTHR39597:SF1">
    <property type="entry name" value="UBA DOMAIN-CONTAINING PROTEIN RUP1"/>
    <property type="match status" value="1"/>
</dbReference>
<gene>
    <name evidence="2" type="ORF">PHACADRAFT_207955</name>
</gene>
<dbReference type="InterPro" id="IPR038765">
    <property type="entry name" value="Papain-like_cys_pep_sf"/>
</dbReference>
<dbReference type="SUPFAM" id="SSF54001">
    <property type="entry name" value="Cysteine proteinases"/>
    <property type="match status" value="1"/>
</dbReference>
<evidence type="ECO:0008006" key="4">
    <source>
        <dbReference type="Google" id="ProtNLM"/>
    </source>
</evidence>
<feature type="compositionally biased region" description="Pro residues" evidence="1">
    <location>
        <begin position="92"/>
        <end position="101"/>
    </location>
</feature>
<dbReference type="RefSeq" id="XP_007394599.1">
    <property type="nucleotide sequence ID" value="XM_007394537.1"/>
</dbReference>
<dbReference type="InterPro" id="IPR003903">
    <property type="entry name" value="UIM_dom"/>
</dbReference>
<dbReference type="HOGENOM" id="CLU_023748_0_0_1"/>
<reference evidence="2 3" key="1">
    <citation type="journal article" date="2012" name="BMC Genomics">
        <title>Comparative genomics of the white-rot fungi, Phanerochaete carnosa and P. chrysosporium, to elucidate the genetic basis of the distinct wood types they colonize.</title>
        <authorList>
            <person name="Suzuki H."/>
            <person name="MacDonald J."/>
            <person name="Syed K."/>
            <person name="Salamov A."/>
            <person name="Hori C."/>
            <person name="Aerts A."/>
            <person name="Henrissat B."/>
            <person name="Wiebenga A."/>
            <person name="vanKuyk P.A."/>
            <person name="Barry K."/>
            <person name="Lindquist E."/>
            <person name="LaButti K."/>
            <person name="Lapidus A."/>
            <person name="Lucas S."/>
            <person name="Coutinho P."/>
            <person name="Gong Y."/>
            <person name="Samejima M."/>
            <person name="Mahadevan R."/>
            <person name="Abou-Zaid M."/>
            <person name="de Vries R.P."/>
            <person name="Igarashi K."/>
            <person name="Yadav J.S."/>
            <person name="Grigoriev I.V."/>
            <person name="Master E.R."/>
        </authorList>
    </citation>
    <scope>NUCLEOTIDE SEQUENCE [LARGE SCALE GENOMIC DNA]</scope>
    <source>
        <strain evidence="2 3">HHB-10118-sp</strain>
    </source>
</reference>
<sequence length="685" mass="76027">MTATAAEGPFRPAPPTPVESQKMNQVLEVLAGACTEQQVLSLLRRHSGNIERTIQALLDDPNSGMDTTPTTDDFLGLHSLREADMQMRAQAPPHPRSPPPSRPEKPEVPPIDLTADDESEDLKRAMAMSLEESGPTFGPSTRAPDPNWAVVPSNVAVSALSQDDQDMHQAIEASLSETLSTEQPSKKPLEERIRQGETPVALRVSNPRHIYAAMVLHALYFVPQVRKAICSYFPISTPAEISEITLDPDNAIVPPGGGPGRKVWALLETFVYMEYSRLSELHADQLIEDIAVDPWSRPNEGPGDLAFAFYEKIALAVESALHADAATDALKQDSWQRLFFFRHGPSNLEPYRGPFTQNCDCAIAKISVYGFLDANDLVTCLAKELKEASDDPLAPQLILKPSDVVAFQLTRSSSDRLRFNFPAYFYLDRFLYDKASMAGEKRKLQQELLGEVVQLEATRAALTKFEGRDILADLRSAAYYYENVVEDDSDEMRRGTVQDTAATLRKIIGQIEAELESTEASIEKCKAEAERAFDCPGLQDFRYELRAVLMHDGFYGRSHLYSYVKRRGIWWKTAENTTIEVPEAEVLEDPAGLHLGAGPFLLIYSRSVPQEEESVKLPWPEGIKNDVKENNMAFFEELGPEALANIEDPNSPLTTIQAMAIDTPTDSSSMVVEPPSRADPMDLDS</sequence>
<dbReference type="Pfam" id="PF02809">
    <property type="entry name" value="UIM"/>
    <property type="match status" value="2"/>
</dbReference>
<dbReference type="PROSITE" id="PS50330">
    <property type="entry name" value="UIM"/>
    <property type="match status" value="1"/>
</dbReference>
<feature type="region of interest" description="Disordered" evidence="1">
    <location>
        <begin position="1"/>
        <end position="21"/>
    </location>
</feature>
<evidence type="ECO:0000313" key="2">
    <source>
        <dbReference type="EMBL" id="EKM56764.1"/>
    </source>
</evidence>
<protein>
    <recommendedName>
        <fullName evidence="4">USP domain-containing protein</fullName>
    </recommendedName>
</protein>
<dbReference type="SMART" id="SM00726">
    <property type="entry name" value="UIM"/>
    <property type="match status" value="2"/>
</dbReference>
<keyword evidence="3" id="KW-1185">Reference proteome</keyword>
<feature type="region of interest" description="Disordered" evidence="1">
    <location>
        <begin position="663"/>
        <end position="685"/>
    </location>
</feature>
<dbReference type="PANTHER" id="PTHR39597">
    <property type="entry name" value="UBA DOMAIN-CONTAINING PROTEIN RUP1"/>
    <property type="match status" value="1"/>
</dbReference>
<dbReference type="GeneID" id="18912684"/>
<accession>K5WCN2</accession>
<organism evidence="2 3">
    <name type="scientific">Phanerochaete carnosa (strain HHB-10118-sp)</name>
    <name type="common">White-rot fungus</name>
    <name type="synonym">Peniophora carnosa</name>
    <dbReference type="NCBI Taxonomy" id="650164"/>
    <lineage>
        <taxon>Eukaryota</taxon>
        <taxon>Fungi</taxon>
        <taxon>Dikarya</taxon>
        <taxon>Basidiomycota</taxon>
        <taxon>Agaricomycotina</taxon>
        <taxon>Agaricomycetes</taxon>
        <taxon>Polyporales</taxon>
        <taxon>Phanerochaetaceae</taxon>
        <taxon>Phanerochaete</taxon>
    </lineage>
</organism>
<dbReference type="STRING" id="650164.K5WCN2"/>
<dbReference type="InParanoid" id="K5WCN2"/>
<dbReference type="OrthoDB" id="443682at2759"/>